<comment type="caution">
    <text evidence="2">The sequence shown here is derived from an EMBL/GenBank/DDBJ whole genome shotgun (WGS) entry which is preliminary data.</text>
</comment>
<dbReference type="Proteomes" id="UP001596496">
    <property type="component" value="Unassembled WGS sequence"/>
</dbReference>
<dbReference type="Pfam" id="PF01494">
    <property type="entry name" value="FAD_binding_3"/>
    <property type="match status" value="1"/>
</dbReference>
<name>A0ABW2P426_9ACTN</name>
<dbReference type="PANTHER" id="PTHR46865">
    <property type="entry name" value="OXIDOREDUCTASE-RELATED"/>
    <property type="match status" value="1"/>
</dbReference>
<dbReference type="PRINTS" id="PR00420">
    <property type="entry name" value="RNGMNOXGNASE"/>
</dbReference>
<sequence length="390" mass="41962">MAGRTVLISGAGIAGPTLAYWLARHGMRPTVVERATTVRSSGSPVDVRGPAVEVAERMGVMPRLREAATDVRGLSFVDAAGRRVGRVNMRAVQRAAGSREVEVPRGDLASILSEASRDHVELLFGDSIATLSQDPGGVEVTFERAAPRRFDLVIGADGLHSTVRRLAFGPEHDYVRHAGVWVATLRLGRPAEDPHHVVMHNTPGRAVAVHPSMGGPALAAFMFRGPMVPDFDHRDAGQHKRMIADAYAGGSWQVPELLEQVRATDDLYFDSVSVVDLPRWSRGRVAVLGDAASCVSLFGDGSTLAIAGAHTLAEELAASPADHAAAFGRYEMRHRRLVEPKQRSVDQAAAMMIPATSAGILTRNLATRLWPVAAAGVWTRRRLTSHRQTA</sequence>
<feature type="domain" description="FAD-binding" evidence="1">
    <location>
        <begin position="5"/>
        <end position="324"/>
    </location>
</feature>
<gene>
    <name evidence="2" type="ORF">ACFQSB_13555</name>
</gene>
<dbReference type="PANTHER" id="PTHR46865:SF2">
    <property type="entry name" value="MONOOXYGENASE"/>
    <property type="match status" value="1"/>
</dbReference>
<keyword evidence="2" id="KW-0503">Monooxygenase</keyword>
<dbReference type="InterPro" id="IPR002938">
    <property type="entry name" value="FAD-bd"/>
</dbReference>
<evidence type="ECO:0000259" key="1">
    <source>
        <dbReference type="Pfam" id="PF01494"/>
    </source>
</evidence>
<dbReference type="EMBL" id="JBHTCG010000007">
    <property type="protein sequence ID" value="MFC7383241.1"/>
    <property type="molecule type" value="Genomic_DNA"/>
</dbReference>
<dbReference type="Gene3D" id="3.50.50.60">
    <property type="entry name" value="FAD/NAD(P)-binding domain"/>
    <property type="match status" value="1"/>
</dbReference>
<evidence type="ECO:0000313" key="3">
    <source>
        <dbReference type="Proteomes" id="UP001596496"/>
    </source>
</evidence>
<dbReference type="InterPro" id="IPR051704">
    <property type="entry name" value="FAD_aromatic-hydroxylase"/>
</dbReference>
<keyword evidence="3" id="KW-1185">Reference proteome</keyword>
<evidence type="ECO:0000313" key="2">
    <source>
        <dbReference type="EMBL" id="MFC7383241.1"/>
    </source>
</evidence>
<proteinExistence type="predicted"/>
<dbReference type="GO" id="GO:0004497">
    <property type="term" value="F:monooxygenase activity"/>
    <property type="evidence" value="ECO:0007669"/>
    <property type="project" value="UniProtKB-KW"/>
</dbReference>
<dbReference type="InterPro" id="IPR036188">
    <property type="entry name" value="FAD/NAD-bd_sf"/>
</dbReference>
<accession>A0ABW2P426</accession>
<dbReference type="RefSeq" id="WP_380826683.1">
    <property type="nucleotide sequence ID" value="NZ_JBHTCG010000007.1"/>
</dbReference>
<protein>
    <submittedName>
        <fullName evidence="2">FAD-dependent monooxygenase</fullName>
    </submittedName>
</protein>
<reference evidence="3" key="1">
    <citation type="journal article" date="2019" name="Int. J. Syst. Evol. Microbiol.">
        <title>The Global Catalogue of Microorganisms (GCM) 10K type strain sequencing project: providing services to taxonomists for standard genome sequencing and annotation.</title>
        <authorList>
            <consortium name="The Broad Institute Genomics Platform"/>
            <consortium name="The Broad Institute Genome Sequencing Center for Infectious Disease"/>
            <person name="Wu L."/>
            <person name="Ma J."/>
        </authorList>
    </citation>
    <scope>NUCLEOTIDE SEQUENCE [LARGE SCALE GENOMIC DNA]</scope>
    <source>
        <strain evidence="3">CECT 7649</strain>
    </source>
</reference>
<keyword evidence="2" id="KW-0560">Oxidoreductase</keyword>
<organism evidence="2 3">
    <name type="scientific">Sphaerisporangium rhizosphaerae</name>
    <dbReference type="NCBI Taxonomy" id="2269375"/>
    <lineage>
        <taxon>Bacteria</taxon>
        <taxon>Bacillati</taxon>
        <taxon>Actinomycetota</taxon>
        <taxon>Actinomycetes</taxon>
        <taxon>Streptosporangiales</taxon>
        <taxon>Streptosporangiaceae</taxon>
        <taxon>Sphaerisporangium</taxon>
    </lineage>
</organism>
<dbReference type="Gene3D" id="3.30.9.10">
    <property type="entry name" value="D-Amino Acid Oxidase, subunit A, domain 2"/>
    <property type="match status" value="1"/>
</dbReference>
<dbReference type="SUPFAM" id="SSF51905">
    <property type="entry name" value="FAD/NAD(P)-binding domain"/>
    <property type="match status" value="1"/>
</dbReference>